<dbReference type="InterPro" id="IPR002818">
    <property type="entry name" value="DJ-1/PfpI"/>
</dbReference>
<dbReference type="NCBIfam" id="TIGR01382">
    <property type="entry name" value="PfpI"/>
    <property type="match status" value="1"/>
</dbReference>
<evidence type="ECO:0000313" key="3">
    <source>
        <dbReference type="EMBL" id="MCO6051926.1"/>
    </source>
</evidence>
<dbReference type="RefSeq" id="WP_252821952.1">
    <property type="nucleotide sequence ID" value="NZ_JAMXQS010000009.1"/>
</dbReference>
<feature type="domain" description="DJ-1/PfpI" evidence="2">
    <location>
        <begin position="6"/>
        <end position="176"/>
    </location>
</feature>
<comment type="caution">
    <text evidence="3">The sequence shown here is derived from an EMBL/GenBank/DDBJ whole genome shotgun (WGS) entry which is preliminary data.</text>
</comment>
<keyword evidence="3" id="KW-0315">Glutamine amidotransferase</keyword>
<evidence type="ECO:0000259" key="2">
    <source>
        <dbReference type="Pfam" id="PF01965"/>
    </source>
</evidence>
<keyword evidence="4" id="KW-1185">Reference proteome</keyword>
<accession>A0ABT1CAS7</accession>
<dbReference type="Gene3D" id="3.40.50.880">
    <property type="match status" value="1"/>
</dbReference>
<dbReference type="CDD" id="cd03134">
    <property type="entry name" value="GATase1_PfpI_like"/>
    <property type="match status" value="1"/>
</dbReference>
<dbReference type="SUPFAM" id="SSF52317">
    <property type="entry name" value="Class I glutamine amidotransferase-like"/>
    <property type="match status" value="1"/>
</dbReference>
<dbReference type="PANTHER" id="PTHR42733:SF12">
    <property type="entry name" value="PROTEINASE"/>
    <property type="match status" value="1"/>
</dbReference>
<dbReference type="PROSITE" id="PS51276">
    <property type="entry name" value="PEPTIDASE_C56_PFPI"/>
    <property type="match status" value="1"/>
</dbReference>
<name>A0ABT1CAS7_9HYPH</name>
<comment type="similarity">
    <text evidence="1">Belongs to the peptidase C56 family.</text>
</comment>
<dbReference type="InterPro" id="IPR006286">
    <property type="entry name" value="C56_PfpI-like"/>
</dbReference>
<gene>
    <name evidence="3" type="ORF">NGM99_19240</name>
</gene>
<dbReference type="EMBL" id="JAMXQS010000009">
    <property type="protein sequence ID" value="MCO6051926.1"/>
    <property type="molecule type" value="Genomic_DNA"/>
</dbReference>
<reference evidence="3 4" key="1">
    <citation type="submission" date="2022-06" db="EMBL/GenBank/DDBJ databases">
        <title>Mesorhizobium sp. strain RP14 Genome sequencing and assembly.</title>
        <authorList>
            <person name="Kim I."/>
        </authorList>
    </citation>
    <scope>NUCLEOTIDE SEQUENCE [LARGE SCALE GENOMIC DNA]</scope>
    <source>
        <strain evidence="4">RP14(2022)</strain>
    </source>
</reference>
<organism evidence="3 4">
    <name type="scientific">Mesorhizobium liriopis</name>
    <dbReference type="NCBI Taxonomy" id="2953882"/>
    <lineage>
        <taxon>Bacteria</taxon>
        <taxon>Pseudomonadati</taxon>
        <taxon>Pseudomonadota</taxon>
        <taxon>Alphaproteobacteria</taxon>
        <taxon>Hyphomicrobiales</taxon>
        <taxon>Phyllobacteriaceae</taxon>
        <taxon>Mesorhizobium</taxon>
    </lineage>
</organism>
<dbReference type="PANTHER" id="PTHR42733">
    <property type="entry name" value="DJ-1 PROTEIN"/>
    <property type="match status" value="1"/>
</dbReference>
<protein>
    <submittedName>
        <fullName evidence="3">Type 1 glutamine amidotransferase</fullName>
    </submittedName>
</protein>
<proteinExistence type="inferred from homology"/>
<evidence type="ECO:0000313" key="4">
    <source>
        <dbReference type="Proteomes" id="UP001205906"/>
    </source>
</evidence>
<dbReference type="Pfam" id="PF01965">
    <property type="entry name" value="DJ-1_PfpI"/>
    <property type="match status" value="1"/>
</dbReference>
<dbReference type="Proteomes" id="UP001205906">
    <property type="component" value="Unassembled WGS sequence"/>
</dbReference>
<evidence type="ECO:0000256" key="1">
    <source>
        <dbReference type="ARBA" id="ARBA00008542"/>
    </source>
</evidence>
<dbReference type="InterPro" id="IPR029062">
    <property type="entry name" value="Class_I_gatase-like"/>
</dbReference>
<sequence length="190" mass="20114">MKLQGKKIAILIAPRGTEEPEFVKPKQAVEAEGAEVTVIGLKAGEAQAVNNDLDPGGSYTVDKTVDQVSPSDFDGLVVPGGSVGADKLRADEKAVAFVRGFFEQAKPVGVICHGPWTLVEADVLEGRTVTSFPSIKTDIENAGGTWVDKEVVVDKGLVTSRKPDDLPAFCAKIVEEFAEGKHPEQARSAA</sequence>